<evidence type="ECO:0000313" key="5">
    <source>
        <dbReference type="Proteomes" id="UP001200642"/>
    </source>
</evidence>
<feature type="repeat" description="TPR" evidence="1">
    <location>
        <begin position="433"/>
        <end position="466"/>
    </location>
</feature>
<dbReference type="InterPro" id="IPR050491">
    <property type="entry name" value="AmpC-like"/>
</dbReference>
<accession>A0AAE3EXY1</accession>
<comment type="caution">
    <text evidence="4">The sequence shown here is derived from an EMBL/GenBank/DDBJ whole genome shotgun (WGS) entry which is preliminary data.</text>
</comment>
<dbReference type="PANTHER" id="PTHR46825">
    <property type="entry name" value="D-ALANYL-D-ALANINE-CARBOXYPEPTIDASE/ENDOPEPTIDASE AMPH"/>
    <property type="match status" value="1"/>
</dbReference>
<dbReference type="PROSITE" id="PS51257">
    <property type="entry name" value="PROKAR_LIPOPROTEIN"/>
    <property type="match status" value="1"/>
</dbReference>
<sequence length="485" mass="55871">MKTIKIIVFVLSIILISSCQSNTNDKTKSSSKQLENEIDSYLKEQIKVHEIPGLVVAVVKNNEVIYKGYFGTENLENNTPVNNQTLFPVYSISKLISATAVFQLIEREKISLDDTISKYIENLPEKWQNISIANLLTHSSGLPDFSLFQGDLSDEEMLSKISKDSIHFEKGNQWEYNQTNFWLLSKIIEKVTATTFDEFVLTNQFSNSKSNVLFSSNLTKIIPHRVYRYDYNDELGVLKKRNFVGGKRAHACNGLNISLDELIIWNTKLDTDVFLKPDTKAKMWQPFEFANDKRAFLHGWDSYLTNNIKSYGFTGGMQTGFRKFIDQDITIIYLSNGHKYYPIHNTVIEHIAGIVEPKLINKPALSDEKIITEFLKMNFENAKRNYFKVRDENPELDYEATLNNLAYALLPKKNMDYAIKMFELNIQEHPNSSNAFDSLAEAYFLNDQLELSKINYQKSLELNPENTNAKKMINRIGKGKVQLLY</sequence>
<dbReference type="EMBL" id="JAIRBC010000026">
    <property type="protein sequence ID" value="MCG2462174.1"/>
    <property type="molecule type" value="Genomic_DNA"/>
</dbReference>
<feature type="domain" description="Beta-lactamase-related" evidence="3">
    <location>
        <begin position="39"/>
        <end position="340"/>
    </location>
</feature>
<feature type="signal peptide" evidence="2">
    <location>
        <begin position="1"/>
        <end position="21"/>
    </location>
</feature>
<dbReference type="PANTHER" id="PTHR46825:SF9">
    <property type="entry name" value="BETA-LACTAMASE-RELATED DOMAIN-CONTAINING PROTEIN"/>
    <property type="match status" value="1"/>
</dbReference>
<keyword evidence="1" id="KW-0802">TPR repeat</keyword>
<dbReference type="SUPFAM" id="SSF56601">
    <property type="entry name" value="beta-lactamase/transpeptidase-like"/>
    <property type="match status" value="1"/>
</dbReference>
<protein>
    <submittedName>
        <fullName evidence="4">Serine hydrolase</fullName>
    </submittedName>
</protein>
<dbReference type="SUPFAM" id="SSF48452">
    <property type="entry name" value="TPR-like"/>
    <property type="match status" value="1"/>
</dbReference>
<dbReference type="InterPro" id="IPR012338">
    <property type="entry name" value="Beta-lactam/transpept-like"/>
</dbReference>
<evidence type="ECO:0000313" key="4">
    <source>
        <dbReference type="EMBL" id="MCG2462174.1"/>
    </source>
</evidence>
<dbReference type="Gene3D" id="1.25.40.10">
    <property type="entry name" value="Tetratricopeptide repeat domain"/>
    <property type="match status" value="1"/>
</dbReference>
<feature type="chain" id="PRO_5042197834" evidence="2">
    <location>
        <begin position="22"/>
        <end position="485"/>
    </location>
</feature>
<evidence type="ECO:0000256" key="2">
    <source>
        <dbReference type="SAM" id="SignalP"/>
    </source>
</evidence>
<proteinExistence type="predicted"/>
<evidence type="ECO:0000259" key="3">
    <source>
        <dbReference type="Pfam" id="PF00144"/>
    </source>
</evidence>
<dbReference type="GO" id="GO:0016787">
    <property type="term" value="F:hydrolase activity"/>
    <property type="evidence" value="ECO:0007669"/>
    <property type="project" value="UniProtKB-KW"/>
</dbReference>
<dbReference type="Proteomes" id="UP001200642">
    <property type="component" value="Unassembled WGS sequence"/>
</dbReference>
<dbReference type="SMART" id="SM00028">
    <property type="entry name" value="TPR"/>
    <property type="match status" value="2"/>
</dbReference>
<keyword evidence="4" id="KW-0378">Hydrolase</keyword>
<dbReference type="InterPro" id="IPR019734">
    <property type="entry name" value="TPR_rpt"/>
</dbReference>
<keyword evidence="5" id="KW-1185">Reference proteome</keyword>
<dbReference type="AlphaFoldDB" id="A0AAE3EXY1"/>
<dbReference type="RefSeq" id="WP_317903315.1">
    <property type="nucleotide sequence ID" value="NZ_JAIRBC010000026.1"/>
</dbReference>
<dbReference type="Pfam" id="PF00144">
    <property type="entry name" value="Beta-lactamase"/>
    <property type="match status" value="1"/>
</dbReference>
<keyword evidence="2" id="KW-0732">Signal</keyword>
<reference evidence="4" key="1">
    <citation type="submission" date="2023-02" db="EMBL/GenBank/DDBJ databases">
        <title>Genome of Flavobacteriaceae gen. nov. sp. strain F89.</title>
        <authorList>
            <person name="Wang Y."/>
        </authorList>
    </citation>
    <scope>NUCLEOTIDE SEQUENCE</scope>
    <source>
        <strain evidence="4">F89</strain>
    </source>
</reference>
<dbReference type="Gene3D" id="3.40.710.10">
    <property type="entry name" value="DD-peptidase/beta-lactamase superfamily"/>
    <property type="match status" value="1"/>
</dbReference>
<dbReference type="PROSITE" id="PS50005">
    <property type="entry name" value="TPR"/>
    <property type="match status" value="1"/>
</dbReference>
<dbReference type="InterPro" id="IPR011990">
    <property type="entry name" value="TPR-like_helical_dom_sf"/>
</dbReference>
<dbReference type="InterPro" id="IPR001466">
    <property type="entry name" value="Beta-lactam-related"/>
</dbReference>
<evidence type="ECO:0000256" key="1">
    <source>
        <dbReference type="PROSITE-ProRule" id="PRU00339"/>
    </source>
</evidence>
<name>A0AAE3EXY1_9FLAO</name>
<organism evidence="4 5">
    <name type="scientific">Cerina litoralis</name>
    <dbReference type="NCBI Taxonomy" id="2874477"/>
    <lineage>
        <taxon>Bacteria</taxon>
        <taxon>Pseudomonadati</taxon>
        <taxon>Bacteroidota</taxon>
        <taxon>Flavobacteriia</taxon>
        <taxon>Flavobacteriales</taxon>
        <taxon>Flavobacteriaceae</taxon>
        <taxon>Cerina</taxon>
    </lineage>
</organism>
<gene>
    <name evidence="4" type="ORF">K8352_15545</name>
</gene>